<evidence type="ECO:0000256" key="3">
    <source>
        <dbReference type="ARBA" id="ARBA00022844"/>
    </source>
</evidence>
<evidence type="ECO:0000313" key="6">
    <source>
        <dbReference type="EMBL" id="ASD52090.1"/>
    </source>
</evidence>
<dbReference type="InterPro" id="IPR010762">
    <property type="entry name" value="Gp23/Gp24_T4-like"/>
</dbReference>
<keyword evidence="7" id="KW-1185">Reference proteome</keyword>
<comment type="subunit">
    <text evidence="5">Homopentamer. Interacts with the portal protein. Interacts with the major capsid protein that forms hexamers.</text>
</comment>
<dbReference type="Gene3D" id="3.30.2320.40">
    <property type="match status" value="1"/>
</dbReference>
<dbReference type="EMBL" id="KY971610">
    <property type="protein sequence ID" value="ASD52090.1"/>
    <property type="molecule type" value="Genomic_DNA"/>
</dbReference>
<proteinExistence type="inferred from homology"/>
<sequence>MKTRKRTFDKLLEESTTSNSNVASRPYLVSLTRATTKLVYSELVATQRSLLPTATMFGVKYLTPDNELSFGTGAVYSGAVTKSDRDTITELTLANKDSFIKGQYFKINNVVYKVLTDTPFNGITETDLIDIITEAIAAPTIRTVSEAAPTSKYEGDVEISEAKFKVDKWNIDIKTRKLKTELTVELAQDMQATGFKPVDMVEDVLATQMADEINKDVLQSLVTVSSRYKVAGLTDKAVLDLTDVDVAPEQARKLYRLMCEMNSDIQKTTSYSGTYVVATARVAAVLAASGWLKANTDINSNAYGILANGLPLFCDVNSPTEYMIVGVKEDFGDNELVGSLFYAPYSEGLDLEEEEHVGEFKVIVDPSSLQPKVALLLRYGLSVNPYTVGLGEEDARNIDASDLDSMAGRSKMSSYIAVKLPKLIQ</sequence>
<dbReference type="GO" id="GO:0019028">
    <property type="term" value="C:viral capsid"/>
    <property type="evidence" value="ECO:0007669"/>
    <property type="project" value="UniProtKB-UniRule"/>
</dbReference>
<accession>A0A2U7N2I7</accession>
<gene>
    <name evidence="6" type="ORF">PspYZU05_138</name>
</gene>
<evidence type="ECO:0000256" key="1">
    <source>
        <dbReference type="ARBA" id="ARBA00004328"/>
    </source>
</evidence>
<evidence type="ECO:0000256" key="2">
    <source>
        <dbReference type="ARBA" id="ARBA00022561"/>
    </source>
</evidence>
<feature type="site" description="Cleavage" evidence="5">
    <location>
        <begin position="14"/>
        <end position="15"/>
    </location>
</feature>
<protein>
    <recommendedName>
        <fullName evidence="5">Capsid vertex protein</fullName>
    </recommendedName>
    <alternativeName>
        <fullName evidence="5">gp24</fullName>
    </alternativeName>
    <component>
        <recommendedName>
            <fullName evidence="5">Mature capsid vertex protein</fullName>
        </recommendedName>
        <alternativeName>
            <fullName evidence="5">gp24*</fullName>
        </alternativeName>
    </component>
</protein>
<reference evidence="6 7" key="1">
    <citation type="submission" date="2017-04" db="EMBL/GenBank/DDBJ databases">
        <title>Isolation of lytic bacteriophages infecting Pseudomonas strains for biocontrol of fish and shrimp spoilage during chilled storage.</title>
        <authorList>
            <person name="Yang Z."/>
            <person name="Tao X."/>
            <person name="Gao L."/>
            <person name="Rao S."/>
        </authorList>
    </citation>
    <scope>NUCLEOTIDE SEQUENCE [LARGE SCALE GENOMIC DNA]</scope>
</reference>
<dbReference type="InterPro" id="IPR038999">
    <property type="entry name" value="CAPSP"/>
</dbReference>
<evidence type="ECO:0000256" key="5">
    <source>
        <dbReference type="HAMAP-Rule" id="MF_04113"/>
    </source>
</evidence>
<dbReference type="Gene3D" id="2.10.10.40">
    <property type="match status" value="1"/>
</dbReference>
<comment type="function">
    <text evidence="5">Capsid protein that self-associates to form pentons, building the capsid in association with hexamers of the major capsid protein and one dodecamer of the portal protein.</text>
</comment>
<dbReference type="Proteomes" id="UP000247773">
    <property type="component" value="Genome"/>
</dbReference>
<keyword evidence="2 5" id="KW-0167">Capsid protein</keyword>
<evidence type="ECO:0000313" key="7">
    <source>
        <dbReference type="Proteomes" id="UP000247773"/>
    </source>
</evidence>
<comment type="subcellular location">
    <molecule>Mature capsid vertex protein</molecule>
    <subcellularLocation>
        <location evidence="5">Virion</location>
    </subcellularLocation>
    <text evidence="5">Part of the icosahedric capsid shell of the mature virion.</text>
</comment>
<name>A0A2U7N2I7_9CAUD</name>
<feature type="chain" id="PRO_5023548582" description="Mature capsid vertex protein" evidence="5">
    <location>
        <begin position="15"/>
        <end position="425"/>
    </location>
</feature>
<comment type="similarity">
    <text evidence="5">Belongs to the Tevenvirinae capsid vertex protein family.</text>
</comment>
<keyword evidence="3 5" id="KW-0946">Virion</keyword>
<comment type="PTM">
    <text evidence="5">Proteolytic cleavage at the N-terminus by the prohead core protein protease gives rise to the mature capsid vertex protein.</text>
</comment>
<keyword evidence="4 5" id="KW-0426">Late protein</keyword>
<dbReference type="HAMAP" id="MF_04113">
    <property type="entry name" value="CAPSID_P_T4"/>
    <property type="match status" value="1"/>
</dbReference>
<organism evidence="6 7">
    <name type="scientific">Pseudomonas phage PspYZU05</name>
    <dbReference type="NCBI Taxonomy" id="1983556"/>
    <lineage>
        <taxon>Viruses</taxon>
        <taxon>Duplodnaviria</taxon>
        <taxon>Heunggongvirae</taxon>
        <taxon>Uroviricota</taxon>
        <taxon>Caudoviricetes</taxon>
        <taxon>Pantevenvirales</taxon>
        <taxon>Straboviridae</taxon>
        <taxon>Jiangsuvirus</taxon>
        <taxon>Jiangsuvirus pspyzu05</taxon>
    </lineage>
</organism>
<feature type="chain" id="PRO_5023548583" description="Capsid vertex protein" evidence="5">
    <location>
        <begin position="1"/>
        <end position="425"/>
    </location>
</feature>
<comment type="subcellular location">
    <molecule>Capsid vertex protein</molecule>
    <subcellularLocation>
        <location evidence="5">Virion</location>
    </subcellularLocation>
    <text evidence="5">Part of the icosahedric capsid shell of the immature virion.</text>
</comment>
<comment type="subcellular location">
    <subcellularLocation>
        <location evidence="1">Virion</location>
    </subcellularLocation>
</comment>
<evidence type="ECO:0000256" key="4">
    <source>
        <dbReference type="ARBA" id="ARBA00022921"/>
    </source>
</evidence>
<dbReference type="Pfam" id="PF07068">
    <property type="entry name" value="Gp23"/>
    <property type="match status" value="1"/>
</dbReference>